<dbReference type="PANTHER" id="PTHR38459:SF1">
    <property type="entry name" value="PROPHAGE BACTOPRENOL-LINKED GLUCOSE TRANSLOCASE HOMOLOG"/>
    <property type="match status" value="1"/>
</dbReference>
<keyword evidence="4 6" id="KW-1133">Transmembrane helix</keyword>
<evidence type="ECO:0000256" key="3">
    <source>
        <dbReference type="ARBA" id="ARBA00022692"/>
    </source>
</evidence>
<evidence type="ECO:0000256" key="5">
    <source>
        <dbReference type="ARBA" id="ARBA00023136"/>
    </source>
</evidence>
<comment type="subcellular location">
    <subcellularLocation>
        <location evidence="1">Membrane</location>
        <topology evidence="1">Multi-pass membrane protein</topology>
    </subcellularLocation>
</comment>
<protein>
    <submittedName>
        <fullName evidence="8">Cell wall teichoic acid glycosylation protein GtcA</fullName>
    </submittedName>
</protein>
<dbReference type="Proteomes" id="UP000824633">
    <property type="component" value="Chromosome"/>
</dbReference>
<feature type="transmembrane region" description="Helical" evidence="6">
    <location>
        <begin position="97"/>
        <end position="119"/>
    </location>
</feature>
<name>A0ABM7T3K7_9CLOT</name>
<evidence type="ECO:0000256" key="2">
    <source>
        <dbReference type="ARBA" id="ARBA00009399"/>
    </source>
</evidence>
<keyword evidence="9" id="KW-1185">Reference proteome</keyword>
<comment type="similarity">
    <text evidence="2">Belongs to the GtrA family.</text>
</comment>
<feature type="domain" description="GtrA/DPMS transmembrane" evidence="7">
    <location>
        <begin position="4"/>
        <end position="121"/>
    </location>
</feature>
<keyword evidence="3 6" id="KW-0812">Transmembrane</keyword>
<evidence type="ECO:0000259" key="7">
    <source>
        <dbReference type="Pfam" id="PF04138"/>
    </source>
</evidence>
<evidence type="ECO:0000313" key="9">
    <source>
        <dbReference type="Proteomes" id="UP000824633"/>
    </source>
</evidence>
<dbReference type="Pfam" id="PF04138">
    <property type="entry name" value="GtrA_DPMS_TM"/>
    <property type="match status" value="1"/>
</dbReference>
<dbReference type="InterPro" id="IPR051401">
    <property type="entry name" value="GtrA_CellWall_Glycosyl"/>
</dbReference>
<dbReference type="EMBL" id="AP024849">
    <property type="protein sequence ID" value="BCZ45436.1"/>
    <property type="molecule type" value="Genomic_DNA"/>
</dbReference>
<proteinExistence type="inferred from homology"/>
<dbReference type="PANTHER" id="PTHR38459">
    <property type="entry name" value="PROPHAGE BACTOPRENOL-LINKED GLUCOSE TRANSLOCASE HOMOLOG"/>
    <property type="match status" value="1"/>
</dbReference>
<organism evidence="8 9">
    <name type="scientific">Clostridium gelidum</name>
    <dbReference type="NCBI Taxonomy" id="704125"/>
    <lineage>
        <taxon>Bacteria</taxon>
        <taxon>Bacillati</taxon>
        <taxon>Bacillota</taxon>
        <taxon>Clostridia</taxon>
        <taxon>Eubacteriales</taxon>
        <taxon>Clostridiaceae</taxon>
        <taxon>Clostridium</taxon>
    </lineage>
</organism>
<evidence type="ECO:0000256" key="1">
    <source>
        <dbReference type="ARBA" id="ARBA00004141"/>
    </source>
</evidence>
<evidence type="ECO:0000256" key="6">
    <source>
        <dbReference type="SAM" id="Phobius"/>
    </source>
</evidence>
<keyword evidence="5 6" id="KW-0472">Membrane</keyword>
<feature type="transmembrane region" description="Helical" evidence="6">
    <location>
        <begin position="68"/>
        <end position="90"/>
    </location>
</feature>
<dbReference type="InterPro" id="IPR007267">
    <property type="entry name" value="GtrA_DPMS_TM"/>
</dbReference>
<feature type="transmembrane region" description="Helical" evidence="6">
    <location>
        <begin position="7"/>
        <end position="29"/>
    </location>
</feature>
<evidence type="ECO:0000256" key="4">
    <source>
        <dbReference type="ARBA" id="ARBA00022989"/>
    </source>
</evidence>
<evidence type="ECO:0000313" key="8">
    <source>
        <dbReference type="EMBL" id="BCZ45436.1"/>
    </source>
</evidence>
<sequence>MLSRFSIVGVLNTLIDFVTFTIINSWFGINYTTSQISGYSFGVVNSFIFNRNWTFEDKDANKKIVHEFLKFIIINLISLIITIIFMRILIKRFNLNVYIAKIIVTFAAQITNFVGYKLLVFK</sequence>
<gene>
    <name evidence="8" type="ORF">psyc5s11_15030</name>
</gene>
<accession>A0ABM7T3K7</accession>
<reference evidence="9" key="1">
    <citation type="submission" date="2021-07" db="EMBL/GenBank/DDBJ databases">
        <title>Complete genome sequencing of a Clostridium isolate.</title>
        <authorList>
            <person name="Ueki A."/>
            <person name="Tonouchi A."/>
        </authorList>
    </citation>
    <scope>NUCLEOTIDE SEQUENCE [LARGE SCALE GENOMIC DNA]</scope>
    <source>
        <strain evidence="9">C5S11</strain>
    </source>
</reference>